<proteinExistence type="predicted"/>
<protein>
    <submittedName>
        <fullName evidence="1">GD24866</fullName>
    </submittedName>
</protein>
<evidence type="ECO:0000313" key="2">
    <source>
        <dbReference type="Proteomes" id="UP000000304"/>
    </source>
</evidence>
<evidence type="ECO:0000313" key="1">
    <source>
        <dbReference type="EMBL" id="EDX16692.1"/>
    </source>
</evidence>
<dbReference type="Bgee" id="FBgn0196183">
    <property type="expression patterns" value="Expressed in embryo and 3 other cell types or tissues"/>
</dbReference>
<dbReference type="HOGENOM" id="CLU_2199707_0_0_1"/>
<dbReference type="STRING" id="7240.B4NUP5"/>
<name>B4NUP5_DROSI</name>
<dbReference type="EMBL" id="CH984156">
    <property type="protein sequence ID" value="EDX16692.1"/>
    <property type="molecule type" value="Genomic_DNA"/>
</dbReference>
<dbReference type="OrthoDB" id="7987013at2759"/>
<sequence>MASCGEDQGIGMTLAVGGGGGGGMMTPMHEGSGVVGAGSLSPFNYPRRCSADQQRASGRSMASAVGVGPGVGMAVGGMGGGSMSMSSSSNVALSTGAKPKKNFWTMKP</sequence>
<dbReference type="Proteomes" id="UP000000304">
    <property type="component" value="Unassembled WGS sequence"/>
</dbReference>
<reference evidence="1 2" key="1">
    <citation type="journal article" date="2007" name="Nature">
        <title>Evolution of genes and genomes on the Drosophila phylogeny.</title>
        <authorList>
            <consortium name="Drosophila 12 Genomes Consortium"/>
            <person name="Clark A.G."/>
            <person name="Eisen M.B."/>
            <person name="Smith D.R."/>
            <person name="Bergman C.M."/>
            <person name="Oliver B."/>
            <person name="Markow T.A."/>
            <person name="Kaufman T.C."/>
            <person name="Kellis M."/>
            <person name="Gelbart W."/>
            <person name="Iyer V.N."/>
            <person name="Pollard D.A."/>
            <person name="Sackton T.B."/>
            <person name="Larracuente A.M."/>
            <person name="Singh N.D."/>
            <person name="Abad J.P."/>
            <person name="Abt D.N."/>
            <person name="Adryan B."/>
            <person name="Aguade M."/>
            <person name="Akashi H."/>
            <person name="Anderson W.W."/>
            <person name="Aquadro C.F."/>
            <person name="Ardell D.H."/>
            <person name="Arguello R."/>
            <person name="Artieri C.G."/>
            <person name="Barbash D.A."/>
            <person name="Barker D."/>
            <person name="Barsanti P."/>
            <person name="Batterham P."/>
            <person name="Batzoglou S."/>
            <person name="Begun D."/>
            <person name="Bhutkar A."/>
            <person name="Blanco E."/>
            <person name="Bosak S.A."/>
            <person name="Bradley R.K."/>
            <person name="Brand A.D."/>
            <person name="Brent M.R."/>
            <person name="Brooks A.N."/>
            <person name="Brown R.H."/>
            <person name="Butlin R.K."/>
            <person name="Caggese C."/>
            <person name="Calvi B.R."/>
            <person name="Bernardo de Carvalho A."/>
            <person name="Caspi A."/>
            <person name="Castrezana S."/>
            <person name="Celniker S.E."/>
            <person name="Chang J.L."/>
            <person name="Chapple C."/>
            <person name="Chatterji S."/>
            <person name="Chinwalla A."/>
            <person name="Civetta A."/>
            <person name="Clifton S.W."/>
            <person name="Comeron J.M."/>
            <person name="Costello J.C."/>
            <person name="Coyne J.A."/>
            <person name="Daub J."/>
            <person name="David R.G."/>
            <person name="Delcher A.L."/>
            <person name="Delehaunty K."/>
            <person name="Do C.B."/>
            <person name="Ebling H."/>
            <person name="Edwards K."/>
            <person name="Eickbush T."/>
            <person name="Evans J.D."/>
            <person name="Filipski A."/>
            <person name="Findeiss S."/>
            <person name="Freyhult E."/>
            <person name="Fulton L."/>
            <person name="Fulton R."/>
            <person name="Garcia A.C."/>
            <person name="Gardiner A."/>
            <person name="Garfield D.A."/>
            <person name="Garvin B.E."/>
            <person name="Gibson G."/>
            <person name="Gilbert D."/>
            <person name="Gnerre S."/>
            <person name="Godfrey J."/>
            <person name="Good R."/>
            <person name="Gotea V."/>
            <person name="Gravely B."/>
            <person name="Greenberg A.J."/>
            <person name="Griffiths-Jones S."/>
            <person name="Gross S."/>
            <person name="Guigo R."/>
            <person name="Gustafson E.A."/>
            <person name="Haerty W."/>
            <person name="Hahn M.W."/>
            <person name="Halligan D.L."/>
            <person name="Halpern A.L."/>
            <person name="Halter G.M."/>
            <person name="Han M.V."/>
            <person name="Heger A."/>
            <person name="Hillier L."/>
            <person name="Hinrichs A.S."/>
            <person name="Holmes I."/>
            <person name="Hoskins R.A."/>
            <person name="Hubisz M.J."/>
            <person name="Hultmark D."/>
            <person name="Huntley M.A."/>
            <person name="Jaffe D.B."/>
            <person name="Jagadeeshan S."/>
            <person name="Jeck W.R."/>
            <person name="Johnson J."/>
            <person name="Jones C.D."/>
            <person name="Jordan W.C."/>
            <person name="Karpen G.H."/>
            <person name="Kataoka E."/>
            <person name="Keightley P.D."/>
            <person name="Kheradpour P."/>
            <person name="Kirkness E.F."/>
            <person name="Koerich L.B."/>
            <person name="Kristiansen K."/>
            <person name="Kudrna D."/>
            <person name="Kulathinal R.J."/>
            <person name="Kumar S."/>
            <person name="Kwok R."/>
            <person name="Lander E."/>
            <person name="Langley C.H."/>
            <person name="Lapoint R."/>
            <person name="Lazzaro B.P."/>
            <person name="Lee S.J."/>
            <person name="Levesque L."/>
            <person name="Li R."/>
            <person name="Lin C.F."/>
            <person name="Lin M.F."/>
            <person name="Lindblad-Toh K."/>
            <person name="Llopart A."/>
            <person name="Long M."/>
            <person name="Low L."/>
            <person name="Lozovsky E."/>
            <person name="Lu J."/>
            <person name="Luo M."/>
            <person name="Machado C.A."/>
            <person name="Makalowski W."/>
            <person name="Marzo M."/>
            <person name="Matsuda M."/>
            <person name="Matzkin L."/>
            <person name="McAllister B."/>
            <person name="McBride C.S."/>
            <person name="McKernan B."/>
            <person name="McKernan K."/>
            <person name="Mendez-Lago M."/>
            <person name="Minx P."/>
            <person name="Mollenhauer M.U."/>
            <person name="Montooth K."/>
            <person name="Mount S.M."/>
            <person name="Mu X."/>
            <person name="Myers E."/>
            <person name="Negre B."/>
            <person name="Newfeld S."/>
            <person name="Nielsen R."/>
            <person name="Noor M.A."/>
            <person name="O'Grady P."/>
            <person name="Pachter L."/>
            <person name="Papaceit M."/>
            <person name="Parisi M.J."/>
            <person name="Parisi M."/>
            <person name="Parts L."/>
            <person name="Pedersen J.S."/>
            <person name="Pesole G."/>
            <person name="Phillippy A.M."/>
            <person name="Ponting C.P."/>
            <person name="Pop M."/>
            <person name="Porcelli D."/>
            <person name="Powell J.R."/>
            <person name="Prohaska S."/>
            <person name="Pruitt K."/>
            <person name="Puig M."/>
            <person name="Quesneville H."/>
            <person name="Ram K.R."/>
            <person name="Rand D."/>
            <person name="Rasmussen M.D."/>
            <person name="Reed L.K."/>
            <person name="Reenan R."/>
            <person name="Reily A."/>
            <person name="Remington K.A."/>
            <person name="Rieger T.T."/>
            <person name="Ritchie M.G."/>
            <person name="Robin C."/>
            <person name="Rogers Y.H."/>
            <person name="Rohde C."/>
            <person name="Rozas J."/>
            <person name="Rubenfield M.J."/>
            <person name="Ruiz A."/>
            <person name="Russo S."/>
            <person name="Salzberg S.L."/>
            <person name="Sanchez-Gracia A."/>
            <person name="Saranga D.J."/>
            <person name="Sato H."/>
            <person name="Schaeffer S.W."/>
            <person name="Schatz M.C."/>
            <person name="Schlenke T."/>
            <person name="Schwartz R."/>
            <person name="Segarra C."/>
            <person name="Singh R.S."/>
            <person name="Sirot L."/>
            <person name="Sirota M."/>
            <person name="Sisneros N.B."/>
            <person name="Smith C.D."/>
            <person name="Smith T.F."/>
            <person name="Spieth J."/>
            <person name="Stage D.E."/>
            <person name="Stark A."/>
            <person name="Stephan W."/>
            <person name="Strausberg R.L."/>
            <person name="Strempel S."/>
            <person name="Sturgill D."/>
            <person name="Sutton G."/>
            <person name="Sutton G.G."/>
            <person name="Tao W."/>
            <person name="Teichmann S."/>
            <person name="Tobari Y.N."/>
            <person name="Tomimura Y."/>
            <person name="Tsolas J.M."/>
            <person name="Valente V.L."/>
            <person name="Venter E."/>
            <person name="Venter J.C."/>
            <person name="Vicario S."/>
            <person name="Vieira F.G."/>
            <person name="Vilella A.J."/>
            <person name="Villasante A."/>
            <person name="Walenz B."/>
            <person name="Wang J."/>
            <person name="Wasserman M."/>
            <person name="Watts T."/>
            <person name="Wilson D."/>
            <person name="Wilson R.K."/>
            <person name="Wing R.A."/>
            <person name="Wolfner M.F."/>
            <person name="Wong A."/>
            <person name="Wong G.K."/>
            <person name="Wu C.I."/>
            <person name="Wu G."/>
            <person name="Yamamoto D."/>
            <person name="Yang H.P."/>
            <person name="Yang S.P."/>
            <person name="Yorke J.A."/>
            <person name="Yoshida K."/>
            <person name="Zdobnov E."/>
            <person name="Zhang P."/>
            <person name="Zhang Y."/>
            <person name="Zimin A.V."/>
            <person name="Baldwin J."/>
            <person name="Abdouelleil A."/>
            <person name="Abdulkadir J."/>
            <person name="Abebe A."/>
            <person name="Abera B."/>
            <person name="Abreu J."/>
            <person name="Acer S.C."/>
            <person name="Aftuck L."/>
            <person name="Alexander A."/>
            <person name="An P."/>
            <person name="Anderson E."/>
            <person name="Anderson S."/>
            <person name="Arachi H."/>
            <person name="Azer M."/>
            <person name="Bachantsang P."/>
            <person name="Barry A."/>
            <person name="Bayul T."/>
            <person name="Berlin A."/>
            <person name="Bessette D."/>
            <person name="Bloom T."/>
            <person name="Blye J."/>
            <person name="Boguslavskiy L."/>
            <person name="Bonnet C."/>
            <person name="Boukhgalter B."/>
            <person name="Bourzgui I."/>
            <person name="Brown A."/>
            <person name="Cahill P."/>
            <person name="Channer S."/>
            <person name="Cheshatsang Y."/>
            <person name="Chuda L."/>
            <person name="Citroen M."/>
            <person name="Collymore A."/>
            <person name="Cooke P."/>
            <person name="Costello M."/>
            <person name="D'Aco K."/>
            <person name="Daza R."/>
            <person name="De Haan G."/>
            <person name="DeGray S."/>
            <person name="DeMaso C."/>
            <person name="Dhargay N."/>
            <person name="Dooley K."/>
            <person name="Dooley E."/>
            <person name="Doricent M."/>
            <person name="Dorje P."/>
            <person name="Dorjee K."/>
            <person name="Dupes A."/>
            <person name="Elong R."/>
            <person name="Falk J."/>
            <person name="Farina A."/>
            <person name="Faro S."/>
            <person name="Ferguson D."/>
            <person name="Fisher S."/>
            <person name="Foley C.D."/>
            <person name="Franke A."/>
            <person name="Friedrich D."/>
            <person name="Gadbois L."/>
            <person name="Gearin G."/>
            <person name="Gearin C.R."/>
            <person name="Giannoukos G."/>
            <person name="Goode T."/>
            <person name="Graham J."/>
            <person name="Grandbois E."/>
            <person name="Grewal S."/>
            <person name="Gyaltsen K."/>
            <person name="Hafez N."/>
            <person name="Hagos B."/>
            <person name="Hall J."/>
            <person name="Henson C."/>
            <person name="Hollinger A."/>
            <person name="Honan T."/>
            <person name="Huard M.D."/>
            <person name="Hughes L."/>
            <person name="Hurhula B."/>
            <person name="Husby M.E."/>
            <person name="Kamat A."/>
            <person name="Kanga B."/>
            <person name="Kashin S."/>
            <person name="Khazanovich D."/>
            <person name="Kisner P."/>
            <person name="Lance K."/>
            <person name="Lara M."/>
            <person name="Lee W."/>
            <person name="Lennon N."/>
            <person name="Letendre F."/>
            <person name="LeVine R."/>
            <person name="Lipovsky A."/>
            <person name="Liu X."/>
            <person name="Liu J."/>
            <person name="Liu S."/>
            <person name="Lokyitsang T."/>
            <person name="Lokyitsang Y."/>
            <person name="Lubonja R."/>
            <person name="Lui A."/>
            <person name="MacDonald P."/>
            <person name="Magnisalis V."/>
            <person name="Maru K."/>
            <person name="Matthews C."/>
            <person name="McCusker W."/>
            <person name="McDonough S."/>
            <person name="Mehta T."/>
            <person name="Meldrim J."/>
            <person name="Meneus L."/>
            <person name="Mihai O."/>
            <person name="Mihalev A."/>
            <person name="Mihova T."/>
            <person name="Mittelman R."/>
            <person name="Mlenga V."/>
            <person name="Montmayeur A."/>
            <person name="Mulrain L."/>
            <person name="Navidi A."/>
            <person name="Naylor J."/>
            <person name="Negash T."/>
            <person name="Nguyen T."/>
            <person name="Nguyen N."/>
            <person name="Nicol R."/>
            <person name="Norbu C."/>
            <person name="Norbu N."/>
            <person name="Novod N."/>
            <person name="O'Neill B."/>
            <person name="Osman S."/>
            <person name="Markiewicz E."/>
            <person name="Oyono O.L."/>
            <person name="Patti C."/>
            <person name="Phunkhang P."/>
            <person name="Pierre F."/>
            <person name="Priest M."/>
            <person name="Raghuraman S."/>
            <person name="Rege F."/>
            <person name="Reyes R."/>
            <person name="Rise C."/>
            <person name="Rogov P."/>
            <person name="Ross K."/>
            <person name="Ryan E."/>
            <person name="Settipalli S."/>
            <person name="Shea T."/>
            <person name="Sherpa N."/>
            <person name="Shi L."/>
            <person name="Shih D."/>
            <person name="Sparrow T."/>
            <person name="Spaulding J."/>
            <person name="Stalker J."/>
            <person name="Stange-Thomann N."/>
            <person name="Stavropoulos S."/>
            <person name="Stone C."/>
            <person name="Strader C."/>
            <person name="Tesfaye S."/>
            <person name="Thomson T."/>
            <person name="Thoulutsang Y."/>
            <person name="Thoulutsang D."/>
            <person name="Topham K."/>
            <person name="Topping I."/>
            <person name="Tsamla T."/>
            <person name="Vassiliev H."/>
            <person name="Vo A."/>
            <person name="Wangchuk T."/>
            <person name="Wangdi T."/>
            <person name="Weiand M."/>
            <person name="Wilkinson J."/>
            <person name="Wilson A."/>
            <person name="Yadav S."/>
            <person name="Young G."/>
            <person name="Yu Q."/>
            <person name="Zembek L."/>
            <person name="Zhong D."/>
            <person name="Zimmer A."/>
            <person name="Zwirko Z."/>
            <person name="Jaffe D.B."/>
            <person name="Alvarez P."/>
            <person name="Brockman W."/>
            <person name="Butler J."/>
            <person name="Chin C."/>
            <person name="Gnerre S."/>
            <person name="Grabherr M."/>
            <person name="Kleber M."/>
            <person name="Mauceli E."/>
            <person name="MacCallum I."/>
        </authorList>
    </citation>
    <scope>NUCLEOTIDE SEQUENCE [LARGE SCALE GENOMIC DNA]</scope>
    <source>
        <strain evidence="2">white501</strain>
    </source>
</reference>
<accession>B4NUP5</accession>
<dbReference type="AlphaFoldDB" id="B4NUP5"/>
<organism evidence="1 2">
    <name type="scientific">Drosophila simulans</name>
    <name type="common">Fruit fly</name>
    <dbReference type="NCBI Taxonomy" id="7240"/>
    <lineage>
        <taxon>Eukaryota</taxon>
        <taxon>Metazoa</taxon>
        <taxon>Ecdysozoa</taxon>
        <taxon>Arthropoda</taxon>
        <taxon>Hexapoda</taxon>
        <taxon>Insecta</taxon>
        <taxon>Pterygota</taxon>
        <taxon>Neoptera</taxon>
        <taxon>Endopterygota</taxon>
        <taxon>Diptera</taxon>
        <taxon>Brachycera</taxon>
        <taxon>Muscomorpha</taxon>
        <taxon>Ephydroidea</taxon>
        <taxon>Drosophilidae</taxon>
        <taxon>Drosophila</taxon>
        <taxon>Sophophora</taxon>
    </lineage>
</organism>
<gene>
    <name evidence="1" type="primary">Dsim\GD24866</name>
    <name evidence="1" type="ORF">Dsim_GD24866</name>
</gene>
<keyword evidence="2" id="KW-1185">Reference proteome</keyword>